<keyword evidence="3" id="KW-1185">Reference proteome</keyword>
<dbReference type="Proteomes" id="UP000054538">
    <property type="component" value="Unassembled WGS sequence"/>
</dbReference>
<dbReference type="EMBL" id="KN824894">
    <property type="protein sequence ID" value="KIK98402.1"/>
    <property type="molecule type" value="Genomic_DNA"/>
</dbReference>
<name>A0A0D0DJ65_9AGAM</name>
<reference evidence="2 3" key="1">
    <citation type="submission" date="2014-04" db="EMBL/GenBank/DDBJ databases">
        <authorList>
            <consortium name="DOE Joint Genome Institute"/>
            <person name="Kuo A."/>
            <person name="Kohler A."/>
            <person name="Jargeat P."/>
            <person name="Nagy L.G."/>
            <person name="Floudas D."/>
            <person name="Copeland A."/>
            <person name="Barry K.W."/>
            <person name="Cichocki N."/>
            <person name="Veneault-Fourrey C."/>
            <person name="LaButti K."/>
            <person name="Lindquist E.A."/>
            <person name="Lipzen A."/>
            <person name="Lundell T."/>
            <person name="Morin E."/>
            <person name="Murat C."/>
            <person name="Sun H."/>
            <person name="Tunlid A."/>
            <person name="Henrissat B."/>
            <person name="Grigoriev I.V."/>
            <person name="Hibbett D.S."/>
            <person name="Martin F."/>
            <person name="Nordberg H.P."/>
            <person name="Cantor M.N."/>
            <person name="Hua S.X."/>
        </authorList>
    </citation>
    <scope>NUCLEOTIDE SEQUENCE [LARGE SCALE GENOMIC DNA]</scope>
    <source>
        <strain evidence="2 3">Ve08.2h10</strain>
    </source>
</reference>
<protein>
    <submittedName>
        <fullName evidence="2">Uncharacterized protein</fullName>
    </submittedName>
</protein>
<dbReference type="HOGENOM" id="CLU_1161473_0_0_1"/>
<gene>
    <name evidence="2" type="ORF">PAXRUDRAFT_24212</name>
</gene>
<accession>A0A0D0DJ65</accession>
<dbReference type="AlphaFoldDB" id="A0A0D0DJ65"/>
<reference evidence="3" key="2">
    <citation type="submission" date="2015-01" db="EMBL/GenBank/DDBJ databases">
        <title>Evolutionary Origins and Diversification of the Mycorrhizal Mutualists.</title>
        <authorList>
            <consortium name="DOE Joint Genome Institute"/>
            <consortium name="Mycorrhizal Genomics Consortium"/>
            <person name="Kohler A."/>
            <person name="Kuo A."/>
            <person name="Nagy L.G."/>
            <person name="Floudas D."/>
            <person name="Copeland A."/>
            <person name="Barry K.W."/>
            <person name="Cichocki N."/>
            <person name="Veneault-Fourrey C."/>
            <person name="LaButti K."/>
            <person name="Lindquist E.A."/>
            <person name="Lipzen A."/>
            <person name="Lundell T."/>
            <person name="Morin E."/>
            <person name="Murat C."/>
            <person name="Riley R."/>
            <person name="Ohm R."/>
            <person name="Sun H."/>
            <person name="Tunlid A."/>
            <person name="Henrissat B."/>
            <person name="Grigoriev I.V."/>
            <person name="Hibbett D.S."/>
            <person name="Martin F."/>
        </authorList>
    </citation>
    <scope>NUCLEOTIDE SEQUENCE [LARGE SCALE GENOMIC DNA]</scope>
    <source>
        <strain evidence="3">Ve08.2h10</strain>
    </source>
</reference>
<feature type="region of interest" description="Disordered" evidence="1">
    <location>
        <begin position="112"/>
        <end position="145"/>
    </location>
</feature>
<feature type="region of interest" description="Disordered" evidence="1">
    <location>
        <begin position="1"/>
        <end position="62"/>
    </location>
</feature>
<feature type="compositionally biased region" description="Basic and acidic residues" evidence="1">
    <location>
        <begin position="14"/>
        <end position="23"/>
    </location>
</feature>
<dbReference type="InParanoid" id="A0A0D0DJ65"/>
<feature type="compositionally biased region" description="Basic residues" evidence="1">
    <location>
        <begin position="1"/>
        <end position="13"/>
    </location>
</feature>
<evidence type="ECO:0000313" key="2">
    <source>
        <dbReference type="EMBL" id="KIK98402.1"/>
    </source>
</evidence>
<sequence>MLKPPKTTKKTCRHRWEELERPRTSGPTGMGMVEDEEESPHTKRRHRSPPLRQSHDAASAATDELVERLSALSGRIDTAVEFNTYLQAQTTISLLQSKLLENAAQEAVQAEILRAPREPRGHRSRRGLAQRRSSGRTARGRCSQDWKPSSMRAWRRLLRCNDTTPFPNGNIKINGGGGLVTPLSPMGRFLVADGNLIYAGDGPYRDSVNNYPIIYSILATGSRSPFGERVVPREYSDYT</sequence>
<dbReference type="STRING" id="930991.A0A0D0DJ65"/>
<proteinExistence type="predicted"/>
<evidence type="ECO:0000256" key="1">
    <source>
        <dbReference type="SAM" id="MobiDB-lite"/>
    </source>
</evidence>
<organism evidence="2 3">
    <name type="scientific">Paxillus rubicundulus Ve08.2h10</name>
    <dbReference type="NCBI Taxonomy" id="930991"/>
    <lineage>
        <taxon>Eukaryota</taxon>
        <taxon>Fungi</taxon>
        <taxon>Dikarya</taxon>
        <taxon>Basidiomycota</taxon>
        <taxon>Agaricomycotina</taxon>
        <taxon>Agaricomycetes</taxon>
        <taxon>Agaricomycetidae</taxon>
        <taxon>Boletales</taxon>
        <taxon>Paxilineae</taxon>
        <taxon>Paxillaceae</taxon>
        <taxon>Paxillus</taxon>
    </lineage>
</organism>
<evidence type="ECO:0000313" key="3">
    <source>
        <dbReference type="Proteomes" id="UP000054538"/>
    </source>
</evidence>